<dbReference type="RefSeq" id="WP_212331898.1">
    <property type="nucleotide sequence ID" value="NZ_JAGVRH010000008.1"/>
</dbReference>
<evidence type="ECO:0000256" key="6">
    <source>
        <dbReference type="ARBA" id="ARBA00023288"/>
    </source>
</evidence>
<comment type="caution">
    <text evidence="8">The sequence shown here is derived from an EMBL/GenBank/DDBJ whole genome shotgun (WGS) entry which is preliminary data.</text>
</comment>
<name>A0ABS5K3Q1_9MOLU</name>
<evidence type="ECO:0000256" key="4">
    <source>
        <dbReference type="ARBA" id="ARBA00023136"/>
    </source>
</evidence>
<gene>
    <name evidence="8" type="ORF">J8J04_02325</name>
</gene>
<dbReference type="InterPro" id="IPR004872">
    <property type="entry name" value="Lipoprotein_NlpA"/>
</dbReference>
<evidence type="ECO:0000256" key="2">
    <source>
        <dbReference type="ARBA" id="ARBA00008973"/>
    </source>
</evidence>
<accession>A0ABS5K3Q1</accession>
<comment type="similarity">
    <text evidence="2">Belongs to the NlpA lipoprotein family.</text>
</comment>
<dbReference type="SUPFAM" id="SSF53850">
    <property type="entry name" value="Periplasmic binding protein-like II"/>
    <property type="match status" value="1"/>
</dbReference>
<comment type="subcellular location">
    <subcellularLocation>
        <location evidence="1">Membrane</location>
        <topology evidence="1">Lipid-anchor</topology>
    </subcellularLocation>
</comment>
<keyword evidence="9" id="KW-1185">Reference proteome</keyword>
<dbReference type="EMBL" id="JAGVRH010000008">
    <property type="protein sequence ID" value="MBS2126513.1"/>
    <property type="molecule type" value="Genomic_DNA"/>
</dbReference>
<keyword evidence="4 7" id="KW-0472">Membrane</keyword>
<keyword evidence="7" id="KW-0812">Transmembrane</keyword>
<evidence type="ECO:0000256" key="7">
    <source>
        <dbReference type="SAM" id="Phobius"/>
    </source>
</evidence>
<sequence length="351" mass="40133">MFTFFIPLLQKLKKNILPVFIIISLLLNLLLGYFLWRLDRPQTSPLSFPPKIKVATALPNVRTFLEGSVQKRLKEYHNITLEVLYLPGNSFFQTDSLLSNKEVDAKLDAHIHHLNIANSKLKLVDSPNQLTFIQTTYLAKFGLFTLKDKGFANVADLKTFKQNHPHEKLKILISNDNFQKSLSLYVLEQLGIIQKKNSNQALTMQQSFNLNPSLFESKPGFPEIEYETAELMEISSKFKNGNHHLCLQYPTLMGNLNNLISTIATLQKPTDLKDPIYSYTISLVARKDNETSKEIKILQDVLKQDMIIKQAQTDIFKETNYYMIPSQDIDSLSTNIKATYLGKTTSAIRNT</sequence>
<keyword evidence="3" id="KW-0732">Signal</keyword>
<evidence type="ECO:0000256" key="1">
    <source>
        <dbReference type="ARBA" id="ARBA00004635"/>
    </source>
</evidence>
<dbReference type="Gene3D" id="3.40.190.10">
    <property type="entry name" value="Periplasmic binding protein-like II"/>
    <property type="match status" value="2"/>
</dbReference>
<protein>
    <submittedName>
        <fullName evidence="8">D-methionine transporter substrate-binding protein</fullName>
    </submittedName>
</protein>
<reference evidence="8" key="1">
    <citation type="submission" date="2021-04" db="EMBL/GenBank/DDBJ databases">
        <title>Draft genome sequence of StrPh-CL8, a phytoplasma strain causing strawberry phyllody in Chile.</title>
        <authorList>
            <person name="Cui W."/>
            <person name="Zamorano A."/>
            <person name="Fiore N."/>
        </authorList>
    </citation>
    <scope>NUCLEOTIDE SEQUENCE [LARGE SCALE GENOMIC DNA]</scope>
    <source>
        <strain evidence="8">StrPh-Cl</strain>
    </source>
</reference>
<proteinExistence type="inferred from homology"/>
<dbReference type="Pfam" id="PF03180">
    <property type="entry name" value="Lipoprotein_9"/>
    <property type="match status" value="1"/>
</dbReference>
<keyword evidence="5" id="KW-0564">Palmitate</keyword>
<organism evidence="8 9">
    <name type="scientific">'Fragaria x ananassa' phyllody phytoplasma</name>
    <dbReference type="NCBI Taxonomy" id="2358428"/>
    <lineage>
        <taxon>Bacteria</taxon>
        <taxon>Bacillati</taxon>
        <taxon>Mycoplasmatota</taxon>
        <taxon>Mollicutes</taxon>
        <taxon>Acholeplasmatales</taxon>
        <taxon>Acholeplasmataceae</taxon>
        <taxon>Candidatus Phytoplasma</taxon>
        <taxon>16SrXIII (Mexican periwinkle virescence group)</taxon>
    </lineage>
</organism>
<evidence type="ECO:0000313" key="9">
    <source>
        <dbReference type="Proteomes" id="UP000811481"/>
    </source>
</evidence>
<evidence type="ECO:0000256" key="3">
    <source>
        <dbReference type="ARBA" id="ARBA00022729"/>
    </source>
</evidence>
<evidence type="ECO:0000313" key="8">
    <source>
        <dbReference type="EMBL" id="MBS2126513.1"/>
    </source>
</evidence>
<keyword evidence="6" id="KW-0449">Lipoprotein</keyword>
<keyword evidence="7" id="KW-1133">Transmembrane helix</keyword>
<dbReference type="Proteomes" id="UP000811481">
    <property type="component" value="Unassembled WGS sequence"/>
</dbReference>
<feature type="transmembrane region" description="Helical" evidence="7">
    <location>
        <begin position="16"/>
        <end position="36"/>
    </location>
</feature>
<evidence type="ECO:0000256" key="5">
    <source>
        <dbReference type="ARBA" id="ARBA00023139"/>
    </source>
</evidence>